<dbReference type="ESTHER" id="9sphi-a0a495j8g3">
    <property type="family name" value="Pectin_methylesterase"/>
</dbReference>
<dbReference type="InterPro" id="IPR050261">
    <property type="entry name" value="FrsA_esterase"/>
</dbReference>
<dbReference type="AlphaFoldDB" id="A0A495J8G3"/>
<protein>
    <recommendedName>
        <fullName evidence="4">Acetyl xylan esterase AXE1</fullName>
    </recommendedName>
</protein>
<dbReference type="PANTHER" id="PTHR22946:SF8">
    <property type="entry name" value="ACETYL XYLAN ESTERASE DOMAIN-CONTAINING PROTEIN"/>
    <property type="match status" value="1"/>
</dbReference>
<feature type="chain" id="PRO_5019821078" description="Acetyl xylan esterase AXE1" evidence="1">
    <location>
        <begin position="44"/>
        <end position="488"/>
    </location>
</feature>
<proteinExistence type="predicted"/>
<evidence type="ECO:0000256" key="1">
    <source>
        <dbReference type="SAM" id="SignalP"/>
    </source>
</evidence>
<dbReference type="Proteomes" id="UP000268007">
    <property type="component" value="Unassembled WGS sequence"/>
</dbReference>
<evidence type="ECO:0008006" key="4">
    <source>
        <dbReference type="Google" id="ProtNLM"/>
    </source>
</evidence>
<comment type="caution">
    <text evidence="2">The sequence shown here is derived from an EMBL/GenBank/DDBJ whole genome shotgun (WGS) entry which is preliminary data.</text>
</comment>
<keyword evidence="1" id="KW-0732">Signal</keyword>
<dbReference type="EMBL" id="RBKU01000001">
    <property type="protein sequence ID" value="RKR84329.1"/>
    <property type="molecule type" value="Genomic_DNA"/>
</dbReference>
<organism evidence="2 3">
    <name type="scientific">Mucilaginibacter gracilis</name>
    <dbReference type="NCBI Taxonomy" id="423350"/>
    <lineage>
        <taxon>Bacteria</taxon>
        <taxon>Pseudomonadati</taxon>
        <taxon>Bacteroidota</taxon>
        <taxon>Sphingobacteriia</taxon>
        <taxon>Sphingobacteriales</taxon>
        <taxon>Sphingobacteriaceae</taxon>
        <taxon>Mucilaginibacter</taxon>
    </lineage>
</organism>
<gene>
    <name evidence="2" type="ORF">BDD43_4563</name>
</gene>
<name>A0A495J8G3_9SPHI</name>
<dbReference type="SUPFAM" id="SSF53474">
    <property type="entry name" value="alpha/beta-Hydrolases"/>
    <property type="match status" value="1"/>
</dbReference>
<keyword evidence="3" id="KW-1185">Reference proteome</keyword>
<accession>A0A495J8G3</accession>
<evidence type="ECO:0000313" key="2">
    <source>
        <dbReference type="EMBL" id="RKR84329.1"/>
    </source>
</evidence>
<reference evidence="2 3" key="1">
    <citation type="submission" date="2018-10" db="EMBL/GenBank/DDBJ databases">
        <title>Genomic Encyclopedia of Archaeal and Bacterial Type Strains, Phase II (KMG-II): from individual species to whole genera.</title>
        <authorList>
            <person name="Goeker M."/>
        </authorList>
    </citation>
    <scope>NUCLEOTIDE SEQUENCE [LARGE SCALE GENOMIC DNA]</scope>
    <source>
        <strain evidence="2 3">DSM 18602</strain>
    </source>
</reference>
<dbReference type="PANTHER" id="PTHR22946">
    <property type="entry name" value="DIENELACTONE HYDROLASE DOMAIN-CONTAINING PROTEIN-RELATED"/>
    <property type="match status" value="1"/>
</dbReference>
<dbReference type="InterPro" id="IPR029058">
    <property type="entry name" value="AB_hydrolase_fold"/>
</dbReference>
<evidence type="ECO:0000313" key="3">
    <source>
        <dbReference type="Proteomes" id="UP000268007"/>
    </source>
</evidence>
<feature type="signal peptide" evidence="1">
    <location>
        <begin position="1"/>
        <end position="43"/>
    </location>
</feature>
<dbReference type="Gene3D" id="3.40.50.1820">
    <property type="entry name" value="alpha/beta hydrolase"/>
    <property type="match status" value="1"/>
</dbReference>
<sequence length="488" mass="54716">MAQGRGLYFTRSNRRYQRFISMMIKRICTALVFLLMLSAKAVAQQSADDSLKEPLKQVLSEIEARFHIQIKYDESLVKGQVVTFAKWRFRPDVDKTLNNILTPLDISFPKTGNVYKLRKFDYPRWTVEDGKQQLDYLSSLYNDVPSFEKRKYAIRACMLSTLGLSPMPKKPNSAPIITRLRQMDGYTIENVAIETLPGLYVCGSLYRPAKSKGKAPVVIAPNGHFQSGRYNKDQQKLCATLARMGAMAFSYDLFAWGESMLQFKFEDHNRSLAMSIQALNGLRIIDFLQAQKGADVNRLGITGASGGGSQTFLLSALDDRIKVSVPVVMLSCYFYGGSLSESGMPIHLCEGGTDNPELAAMFAPKPQLVVSDGKDWTANVPEIEFPYLQKVYGYYGKIDQVKNVHLANEGHDYGISKRKAMYAFMAQHLSLDIKAVEDADGNIDETKSTVEKEQALYVFGDKGERLPANAIHGFEQMQKVFNEATAIK</sequence>